<dbReference type="InterPro" id="IPR018004">
    <property type="entry name" value="KilA/APSES_HTH"/>
</dbReference>
<dbReference type="PROSITE" id="PS51301">
    <property type="entry name" value="KILA_N"/>
    <property type="match status" value="1"/>
</dbReference>
<dbReference type="GO" id="GO:0003677">
    <property type="term" value="F:DNA binding"/>
    <property type="evidence" value="ECO:0007669"/>
    <property type="project" value="InterPro"/>
</dbReference>
<dbReference type="EMBL" id="CAACYH010000004">
    <property type="protein sequence ID" value="VFB14393.1"/>
    <property type="molecule type" value="Genomic_DNA"/>
</dbReference>
<dbReference type="OrthoDB" id="1078540at2"/>
<dbReference type="InterPro" id="IPR005039">
    <property type="entry name" value="Ant_C"/>
</dbReference>
<dbReference type="AlphaFoldDB" id="A0A449I4J8"/>
<dbReference type="Proteomes" id="UP000396835">
    <property type="component" value="Unassembled WGS sequence"/>
</dbReference>
<accession>A0A449I4J8</accession>
<gene>
    <name evidence="3" type="ORF">NCTC7812_01945</name>
</gene>
<name>A0A449I4J8_9BACE</name>
<evidence type="ECO:0000313" key="3">
    <source>
        <dbReference type="EMBL" id="VFB14393.1"/>
    </source>
</evidence>
<dbReference type="Pfam" id="PF04383">
    <property type="entry name" value="KilA-N"/>
    <property type="match status" value="1"/>
</dbReference>
<evidence type="ECO:0000256" key="1">
    <source>
        <dbReference type="SAM" id="Coils"/>
    </source>
</evidence>
<feature type="coiled-coil region" evidence="1">
    <location>
        <begin position="134"/>
        <end position="161"/>
    </location>
</feature>
<evidence type="ECO:0000313" key="4">
    <source>
        <dbReference type="Proteomes" id="UP000396835"/>
    </source>
</evidence>
<dbReference type="Pfam" id="PF03374">
    <property type="entry name" value="ANT"/>
    <property type="match status" value="1"/>
</dbReference>
<protein>
    <submittedName>
        <fullName evidence="3">Uncharacterized phage-encoded protein</fullName>
    </submittedName>
</protein>
<dbReference type="SMART" id="SM01252">
    <property type="entry name" value="KilA-N"/>
    <property type="match status" value="1"/>
</dbReference>
<dbReference type="RefSeq" id="WP_131752396.1">
    <property type="nucleotide sequence ID" value="NZ_CAACYH010000004.1"/>
</dbReference>
<dbReference type="InterPro" id="IPR017880">
    <property type="entry name" value="KilA_N"/>
</dbReference>
<evidence type="ECO:0000259" key="2">
    <source>
        <dbReference type="PROSITE" id="PS51301"/>
    </source>
</evidence>
<keyword evidence="1" id="KW-0175">Coiled coil</keyword>
<dbReference type="SUPFAM" id="SSF54616">
    <property type="entry name" value="DNA-binding domain of Mlu1-box binding protein MBP1"/>
    <property type="match status" value="1"/>
</dbReference>
<reference evidence="3 4" key="1">
    <citation type="submission" date="2019-02" db="EMBL/GenBank/DDBJ databases">
        <authorList>
            <consortium name="Pathogen Informatics"/>
        </authorList>
    </citation>
    <scope>NUCLEOTIDE SEQUENCE [LARGE SCALE GENOMIC DNA]</scope>
    <source>
        <strain evidence="3 4">3012STDY7078512</strain>
    </source>
</reference>
<feature type="domain" description="KilA-N" evidence="2">
    <location>
        <begin position="3"/>
        <end position="105"/>
    </location>
</feature>
<sequence length="266" mass="29819">MQKTLVYNYKGSEISFMSGENTMINATEMAKVFGKRPNDYLSLPSTNQLISAITRKSGIAENQLVITERGGLNPGTWMHEDIALDFAQWLSVDFRLWCNDRIKELLKHGITATPQTIESILADPANGIKLLQALQEEREEKARLAMANQSLQAEKQKIEEETRPAVIFTTTVQCAKTSILVGELAKLITQSGRPIGQNRLFKWLRDNGYLGKKGSNYNVPMQKYVEMGLFEIKEGTRSGNDGVMHITKTPKVTGKGQVYFVNKFVA</sequence>
<proteinExistence type="predicted"/>
<dbReference type="InterPro" id="IPR036887">
    <property type="entry name" value="HTH_APSES_sf"/>
</dbReference>
<organism evidence="3 4">
    <name type="scientific">Prevotella heparinolytica</name>
    <dbReference type="NCBI Taxonomy" id="28113"/>
    <lineage>
        <taxon>Bacteria</taxon>
        <taxon>Pseudomonadati</taxon>
        <taxon>Bacteroidota</taxon>
        <taxon>Bacteroidia</taxon>
        <taxon>Bacteroidales</taxon>
        <taxon>Bacteroidaceae</taxon>
        <taxon>Bacteroides</taxon>
    </lineage>
</organism>